<name>A0A267DE69_9PLAT</name>
<keyword evidence="1" id="KW-0472">Membrane</keyword>
<reference evidence="2 3" key="1">
    <citation type="submission" date="2017-06" db="EMBL/GenBank/DDBJ databases">
        <title>A platform for efficient transgenesis in Macrostomum lignano, a flatworm model organism for stem cell research.</title>
        <authorList>
            <person name="Berezikov E."/>
        </authorList>
    </citation>
    <scope>NUCLEOTIDE SEQUENCE [LARGE SCALE GENOMIC DNA]</scope>
    <source>
        <strain evidence="2">DV1</strain>
        <tissue evidence="2">Whole organism</tissue>
    </source>
</reference>
<dbReference type="EMBL" id="NIVC01004619">
    <property type="protein sequence ID" value="PAA46987.1"/>
    <property type="molecule type" value="Genomic_DNA"/>
</dbReference>
<evidence type="ECO:0000313" key="2">
    <source>
        <dbReference type="EMBL" id="PAA46987.1"/>
    </source>
</evidence>
<dbReference type="AlphaFoldDB" id="A0A267DE69"/>
<accession>A0A267DE69</accession>
<proteinExistence type="predicted"/>
<protein>
    <submittedName>
        <fullName evidence="2">Uncharacterized protein</fullName>
    </submittedName>
</protein>
<evidence type="ECO:0000256" key="1">
    <source>
        <dbReference type="SAM" id="Phobius"/>
    </source>
</evidence>
<comment type="caution">
    <text evidence="2">The sequence shown here is derived from an EMBL/GenBank/DDBJ whole genome shotgun (WGS) entry which is preliminary data.</text>
</comment>
<feature type="transmembrane region" description="Helical" evidence="1">
    <location>
        <begin position="50"/>
        <end position="71"/>
    </location>
</feature>
<evidence type="ECO:0000313" key="3">
    <source>
        <dbReference type="Proteomes" id="UP000215902"/>
    </source>
</evidence>
<keyword evidence="3" id="KW-1185">Reference proteome</keyword>
<keyword evidence="1" id="KW-1133">Transmembrane helix</keyword>
<gene>
    <name evidence="2" type="ORF">BOX15_Mlig022230g2</name>
</gene>
<keyword evidence="1" id="KW-0812">Transmembrane</keyword>
<sequence length="307" mass="34130">MMLQQPPQQQQARSYAATSSFYTENFSAPPGYNVARLCLTRQRRYQLLRLGFAMLSLVLLCGAAVGCVWLVSGRVGSWPDYLTQSSRRNHNQLKSALGDEAEEADLDRPSEDGRKYFASNLSTLMAGGWPPEARFHPTPFQSTVAVLNDTVYCDAPAAEDSRLVYAEPTWMCKNIRVGDSGRLPFSDATSSPLEELLISRHQEMHGEYPVVGDSCGRLSDRRNNVLLLCELMLDEEARAAGLANSKQGRLHGLHFRASSVHIPYGNCSLPERKRTILVGMTTSDAAWYKENLWKPGFVTDILCSFSG</sequence>
<dbReference type="Proteomes" id="UP000215902">
    <property type="component" value="Unassembled WGS sequence"/>
</dbReference>
<organism evidence="2 3">
    <name type="scientific">Macrostomum lignano</name>
    <dbReference type="NCBI Taxonomy" id="282301"/>
    <lineage>
        <taxon>Eukaryota</taxon>
        <taxon>Metazoa</taxon>
        <taxon>Spiralia</taxon>
        <taxon>Lophotrochozoa</taxon>
        <taxon>Platyhelminthes</taxon>
        <taxon>Rhabditophora</taxon>
        <taxon>Macrostomorpha</taxon>
        <taxon>Macrostomida</taxon>
        <taxon>Macrostomidae</taxon>
        <taxon>Macrostomum</taxon>
    </lineage>
</organism>